<accession>A0ABN9QDJ7</accession>
<feature type="compositionally biased region" description="Gly residues" evidence="1">
    <location>
        <begin position="512"/>
        <end position="533"/>
    </location>
</feature>
<feature type="compositionally biased region" description="Low complexity" evidence="1">
    <location>
        <begin position="542"/>
        <end position="560"/>
    </location>
</feature>
<comment type="caution">
    <text evidence="2">The sequence shown here is derived from an EMBL/GenBank/DDBJ whole genome shotgun (WGS) entry which is preliminary data.</text>
</comment>
<reference evidence="2" key="1">
    <citation type="submission" date="2023-10" db="EMBL/GenBank/DDBJ databases">
        <authorList>
            <person name="Chen Y."/>
            <person name="Shah S."/>
            <person name="Dougan E. K."/>
            <person name="Thang M."/>
            <person name="Chan C."/>
        </authorList>
    </citation>
    <scope>NUCLEOTIDE SEQUENCE [LARGE SCALE GENOMIC DNA]</scope>
</reference>
<evidence type="ECO:0000313" key="2">
    <source>
        <dbReference type="EMBL" id="CAK0803994.1"/>
    </source>
</evidence>
<feature type="compositionally biased region" description="Basic and acidic residues" evidence="1">
    <location>
        <begin position="578"/>
        <end position="589"/>
    </location>
</feature>
<proteinExistence type="predicted"/>
<keyword evidence="3" id="KW-1185">Reference proteome</keyword>
<name>A0ABN9QDJ7_9DINO</name>
<sequence>MQAQEAVAGTPEKLTLGHDALASEVSKRQVQAVATPMKQDPAARHAGGPAMDIGLFYAFGQCSLKMEARHHMERDFELRDEAAKKVWPEYERLALRNLGSNEKWVPWHTVLGVHELFLVKSVHGANVPWWTDYHRFVAMFLFRCHCKMDLFLEVQMPHLSKEAFWRDLEASFAPESQMEKDIAKFRSSTGRALQTACFLIIPERLLKDDDANLIRNIVLRSQRLVGLANHLWPLVNDEKTSVNEKYDAIRQAILGVRNLGDTWVKMLMVCMDICLPGLGLLTSRCEVGVGAADPLRKLLVEEGLLAPPPPPRLKVDAGLESRKLAGEAVKVEVSLRSGIVAVKRSGVQLIQVTTGMAGSLDRAHAVAEELKRLAIDQDLQRKDQEVLSKRRQELFADTSLEVPRLDLDAKREELIAGGAPPPRKREGPSPSDALMALGARINESDIPSAGHFWELLAEVEAHGRTYFESYPLIVAQMKTKDRQGHPRRHPPGPAVRVPPVRELLAAGCREAGAGGRWPGRGQAAGGPRGGGRGGGRRREGAGQEARGAQRAGAPGAASPGPGRPPWRQPSGRAARRRLALERGHPDGGRPPHRPGGRGCRVSGG</sequence>
<evidence type="ECO:0000256" key="1">
    <source>
        <dbReference type="SAM" id="MobiDB-lite"/>
    </source>
</evidence>
<feature type="region of interest" description="Disordered" evidence="1">
    <location>
        <begin position="511"/>
        <end position="604"/>
    </location>
</feature>
<organism evidence="2 3">
    <name type="scientific">Prorocentrum cordatum</name>
    <dbReference type="NCBI Taxonomy" id="2364126"/>
    <lineage>
        <taxon>Eukaryota</taxon>
        <taxon>Sar</taxon>
        <taxon>Alveolata</taxon>
        <taxon>Dinophyceae</taxon>
        <taxon>Prorocentrales</taxon>
        <taxon>Prorocentraceae</taxon>
        <taxon>Prorocentrum</taxon>
    </lineage>
</organism>
<dbReference type="Proteomes" id="UP001189429">
    <property type="component" value="Unassembled WGS sequence"/>
</dbReference>
<gene>
    <name evidence="2" type="ORF">PCOR1329_LOCUS10941</name>
</gene>
<evidence type="ECO:0000313" key="3">
    <source>
        <dbReference type="Proteomes" id="UP001189429"/>
    </source>
</evidence>
<protein>
    <submittedName>
        <fullName evidence="2">Uncharacterized protein</fullName>
    </submittedName>
</protein>
<dbReference type="EMBL" id="CAUYUJ010003123">
    <property type="protein sequence ID" value="CAK0803994.1"/>
    <property type="molecule type" value="Genomic_DNA"/>
</dbReference>